<organism evidence="2 3">
    <name type="scientific">Roseivivax isoporae LMG 25204</name>
    <dbReference type="NCBI Taxonomy" id="1449351"/>
    <lineage>
        <taxon>Bacteria</taxon>
        <taxon>Pseudomonadati</taxon>
        <taxon>Pseudomonadota</taxon>
        <taxon>Alphaproteobacteria</taxon>
        <taxon>Rhodobacterales</taxon>
        <taxon>Roseobacteraceae</taxon>
        <taxon>Roseivivax</taxon>
    </lineage>
</organism>
<dbReference type="Pfam" id="PF09955">
    <property type="entry name" value="DUF2189"/>
    <property type="match status" value="1"/>
</dbReference>
<accession>X7F2R0</accession>
<evidence type="ECO:0000313" key="3">
    <source>
        <dbReference type="Proteomes" id="UP000023430"/>
    </source>
</evidence>
<feature type="transmembrane region" description="Helical" evidence="1">
    <location>
        <begin position="65"/>
        <end position="87"/>
    </location>
</feature>
<feature type="transmembrane region" description="Helical" evidence="1">
    <location>
        <begin position="121"/>
        <end position="141"/>
    </location>
</feature>
<feature type="transmembrane region" description="Helical" evidence="1">
    <location>
        <begin position="211"/>
        <end position="243"/>
    </location>
</feature>
<feature type="transmembrane region" description="Helical" evidence="1">
    <location>
        <begin position="161"/>
        <end position="190"/>
    </location>
</feature>
<dbReference type="EMBL" id="JAME01000038">
    <property type="protein sequence ID" value="ETX27207.1"/>
    <property type="molecule type" value="Genomic_DNA"/>
</dbReference>
<keyword evidence="1" id="KW-0472">Membrane</keyword>
<sequence>MSDTQSDALPPRRRAGALTPADLATVLRAGAADFRAAPQFGLFFSAVYVVLGLALLQLGAGLFTWTLTLTLGFPLAAPFLAVGLYEVSRRRARGERPRFADVLGVVWTERTRQIPWAGAMILLYVLFWSFFAHLLFALFMGPSAMRGPAQDLATYLSGAGLAMVLTELGFGGVLAFLLFALTVVSLPMLLDRKVDVVTAMRASLRVTRENPATLILWAAIIAGATFLALLPFFLGLFVVLPVLGHASWHLYRRAEAAGALDRTGRRVTHP</sequence>
<dbReference type="eggNOG" id="COG5473">
    <property type="taxonomic scope" value="Bacteria"/>
</dbReference>
<evidence type="ECO:0000313" key="2">
    <source>
        <dbReference type="EMBL" id="ETX27207.1"/>
    </source>
</evidence>
<protein>
    <submittedName>
        <fullName evidence="2">Membrane protein</fullName>
    </submittedName>
</protein>
<dbReference type="OrthoDB" id="9809543at2"/>
<dbReference type="InterPro" id="IPR018692">
    <property type="entry name" value="DUF2189"/>
</dbReference>
<keyword evidence="3" id="KW-1185">Reference proteome</keyword>
<feature type="transmembrane region" description="Helical" evidence="1">
    <location>
        <begin position="40"/>
        <end position="59"/>
    </location>
</feature>
<comment type="caution">
    <text evidence="2">The sequence shown here is derived from an EMBL/GenBank/DDBJ whole genome shotgun (WGS) entry which is preliminary data.</text>
</comment>
<dbReference type="STRING" id="1449351.RISW2_15230"/>
<reference evidence="2 3" key="1">
    <citation type="submission" date="2014-01" db="EMBL/GenBank/DDBJ databases">
        <title>Roseivivax isoporae LMG 25204 Genome Sequencing.</title>
        <authorList>
            <person name="Lai Q."/>
            <person name="Li G."/>
            <person name="Shao Z."/>
        </authorList>
    </citation>
    <scope>NUCLEOTIDE SEQUENCE [LARGE SCALE GENOMIC DNA]</scope>
    <source>
        <strain evidence="2 3">LMG 25204</strain>
    </source>
</reference>
<proteinExistence type="predicted"/>
<dbReference type="RefSeq" id="WP_051492175.1">
    <property type="nucleotide sequence ID" value="NZ_JAME01000038.1"/>
</dbReference>
<dbReference type="PATRIC" id="fig|1449351.3.peg.3913"/>
<keyword evidence="1" id="KW-1133">Transmembrane helix</keyword>
<keyword evidence="1" id="KW-0812">Transmembrane</keyword>
<evidence type="ECO:0000256" key="1">
    <source>
        <dbReference type="SAM" id="Phobius"/>
    </source>
</evidence>
<dbReference type="Proteomes" id="UP000023430">
    <property type="component" value="Unassembled WGS sequence"/>
</dbReference>
<gene>
    <name evidence="2" type="ORF">RISW2_15230</name>
</gene>
<name>X7F2R0_9RHOB</name>
<dbReference type="AlphaFoldDB" id="X7F2R0"/>